<keyword evidence="3" id="KW-1185">Reference proteome</keyword>
<keyword evidence="2" id="KW-0378">Hydrolase</keyword>
<dbReference type="InterPro" id="IPR000073">
    <property type="entry name" value="AB_hydrolase_1"/>
</dbReference>
<dbReference type="InterPro" id="IPR029058">
    <property type="entry name" value="AB_hydrolase_fold"/>
</dbReference>
<dbReference type="InterPro" id="IPR053145">
    <property type="entry name" value="AB_hydrolase_Est10"/>
</dbReference>
<dbReference type="EMBL" id="BMLV01000006">
    <property type="protein sequence ID" value="GGP06082.1"/>
    <property type="molecule type" value="Genomic_DNA"/>
</dbReference>
<proteinExistence type="predicted"/>
<evidence type="ECO:0000313" key="3">
    <source>
        <dbReference type="Proteomes" id="UP000620064"/>
    </source>
</evidence>
<dbReference type="Gene3D" id="3.40.50.1820">
    <property type="entry name" value="alpha/beta hydrolase"/>
    <property type="match status" value="1"/>
</dbReference>
<sequence length="277" mass="32026">MKFTIQKNIILENPKTKAFLADTFIPENREKLPLVIFCHGYKGYKDWGAWNLMAQKFAENGFFFVKFNFSHNGTTLEKPSDFADLESFGENNYSKELSDLEFVLNYFSQDNRVDIENVTLIGHSRGGGIAIIKANENIKIKNLITLASVDSLDRLPKGEDFINWKREGVYFSNNARTRQLMPHYFQFFEDFEKNKSRFNVENSIKNFSGRSLIIHGKLDEAVHYFSAENLHSWAKNSTIKLIEGANHTFGAKEPWAENKLPEFLEIVVNESINFIKN</sequence>
<dbReference type="SUPFAM" id="SSF53474">
    <property type="entry name" value="alpha/beta-Hydrolases"/>
    <property type="match status" value="1"/>
</dbReference>
<organism evidence="2 3">
    <name type="scientific">Cloacibacterium rupense</name>
    <dbReference type="NCBI Taxonomy" id="517423"/>
    <lineage>
        <taxon>Bacteria</taxon>
        <taxon>Pseudomonadati</taxon>
        <taxon>Bacteroidota</taxon>
        <taxon>Flavobacteriia</taxon>
        <taxon>Flavobacteriales</taxon>
        <taxon>Weeksellaceae</taxon>
    </lineage>
</organism>
<feature type="domain" description="AB hydrolase-1" evidence="1">
    <location>
        <begin position="33"/>
        <end position="155"/>
    </location>
</feature>
<reference evidence="3" key="1">
    <citation type="journal article" date="2019" name="Int. J. Syst. Evol. Microbiol.">
        <title>The Global Catalogue of Microorganisms (GCM) 10K type strain sequencing project: providing services to taxonomists for standard genome sequencing and annotation.</title>
        <authorList>
            <consortium name="The Broad Institute Genomics Platform"/>
            <consortium name="The Broad Institute Genome Sequencing Center for Infectious Disease"/>
            <person name="Wu L."/>
            <person name="Ma J."/>
        </authorList>
    </citation>
    <scope>NUCLEOTIDE SEQUENCE [LARGE SCALE GENOMIC DNA]</scope>
    <source>
        <strain evidence="3">CGMCC 1.7656</strain>
    </source>
</reference>
<dbReference type="Pfam" id="PF00561">
    <property type="entry name" value="Abhydrolase_1"/>
    <property type="match status" value="1"/>
</dbReference>
<dbReference type="PANTHER" id="PTHR43265">
    <property type="entry name" value="ESTERASE ESTD"/>
    <property type="match status" value="1"/>
</dbReference>
<comment type="caution">
    <text evidence="2">The sequence shown here is derived from an EMBL/GenBank/DDBJ whole genome shotgun (WGS) entry which is preliminary data.</text>
</comment>
<dbReference type="GO" id="GO:0016787">
    <property type="term" value="F:hydrolase activity"/>
    <property type="evidence" value="ECO:0007669"/>
    <property type="project" value="UniProtKB-KW"/>
</dbReference>
<gene>
    <name evidence="2" type="ORF">GCM10010992_24880</name>
</gene>
<name>A0ABQ2NNX2_9FLAO</name>
<dbReference type="Proteomes" id="UP000620064">
    <property type="component" value="Unassembled WGS sequence"/>
</dbReference>
<evidence type="ECO:0000313" key="2">
    <source>
        <dbReference type="EMBL" id="GGP06082.1"/>
    </source>
</evidence>
<dbReference type="RefSeq" id="WP_188618456.1">
    <property type="nucleotide sequence ID" value="NZ_BMLV01000006.1"/>
</dbReference>
<protein>
    <submittedName>
        <fullName evidence="2">Alpha/beta hydrolase</fullName>
    </submittedName>
</protein>
<accession>A0ABQ2NNX2</accession>
<dbReference type="PANTHER" id="PTHR43265:SF1">
    <property type="entry name" value="ESTERASE ESTD"/>
    <property type="match status" value="1"/>
</dbReference>
<evidence type="ECO:0000259" key="1">
    <source>
        <dbReference type="Pfam" id="PF00561"/>
    </source>
</evidence>